<organism evidence="1 2">
    <name type="scientific">Nocardia iowensis</name>
    <dbReference type="NCBI Taxonomy" id="204891"/>
    <lineage>
        <taxon>Bacteria</taxon>
        <taxon>Bacillati</taxon>
        <taxon>Actinomycetota</taxon>
        <taxon>Actinomycetes</taxon>
        <taxon>Mycobacteriales</taxon>
        <taxon>Nocardiaceae</taxon>
        <taxon>Nocardia</taxon>
    </lineage>
</organism>
<evidence type="ECO:0000313" key="2">
    <source>
        <dbReference type="Proteomes" id="UP000694257"/>
    </source>
</evidence>
<dbReference type="Proteomes" id="UP000694257">
    <property type="component" value="Chromosome"/>
</dbReference>
<dbReference type="EMBL" id="CP078145">
    <property type="protein sequence ID" value="QXN95331.1"/>
    <property type="molecule type" value="Genomic_DNA"/>
</dbReference>
<sequence>MATVLAEFEQQMDTISRIRQQRSRISGRATVRGKRVTVLVDVEGVVLETKFGANVADLDYRELAKAVTEAARLAAADAARQARVLMAPLLAQRARMPRLHEFVDGMPDLTDQLPEHPLWSAGIAEEGVFDCGAAAFAEVDDQARSGVTDTGW</sequence>
<evidence type="ECO:0000313" key="1">
    <source>
        <dbReference type="EMBL" id="QXN95331.1"/>
    </source>
</evidence>
<gene>
    <name evidence="1" type="ORF">KV110_04845</name>
</gene>
<proteinExistence type="predicted"/>
<keyword evidence="2" id="KW-1185">Reference proteome</keyword>
<accession>A0ABX8S1S2</accession>
<name>A0ABX8S1S2_NOCIO</name>
<reference evidence="1 2" key="1">
    <citation type="submission" date="2021-07" db="EMBL/GenBank/DDBJ databases">
        <title>Whole Genome Sequence of Nocardia Iowensis.</title>
        <authorList>
            <person name="Lamm A."/>
            <person name="Collins-Fairclough A.M."/>
            <person name="Bunk B."/>
            <person name="Sproer C."/>
        </authorList>
    </citation>
    <scope>NUCLEOTIDE SEQUENCE [LARGE SCALE GENOMIC DNA]</scope>
    <source>
        <strain evidence="1 2">NRRL 5646</strain>
    </source>
</reference>
<protein>
    <submittedName>
        <fullName evidence="1">YbaB/EbfC family nucleoid-associated protein</fullName>
    </submittedName>
</protein>